<organism evidence="1">
    <name type="scientific">hydrothermal vent metagenome</name>
    <dbReference type="NCBI Taxonomy" id="652676"/>
    <lineage>
        <taxon>unclassified sequences</taxon>
        <taxon>metagenomes</taxon>
        <taxon>ecological metagenomes</taxon>
    </lineage>
</organism>
<dbReference type="EMBL" id="UOGA01000203">
    <property type="protein sequence ID" value="VAX21559.1"/>
    <property type="molecule type" value="Genomic_DNA"/>
</dbReference>
<feature type="non-terminal residue" evidence="1">
    <location>
        <position position="1"/>
    </location>
</feature>
<proteinExistence type="predicted"/>
<protein>
    <submittedName>
        <fullName evidence="1">Uncharacterized protein</fullName>
    </submittedName>
</protein>
<accession>A0A3B1BUG4</accession>
<gene>
    <name evidence="1" type="ORF">MNBD_NITROSPINAE04-1312</name>
</gene>
<reference evidence="1" key="1">
    <citation type="submission" date="2018-06" db="EMBL/GenBank/DDBJ databases">
        <authorList>
            <person name="Zhirakovskaya E."/>
        </authorList>
    </citation>
    <scope>NUCLEOTIDE SEQUENCE</scope>
</reference>
<dbReference type="AlphaFoldDB" id="A0A3B1BUG4"/>
<sequence length="23" mass="2465">AHPTFAEAILEAAHDVHGLSIHK</sequence>
<evidence type="ECO:0000313" key="1">
    <source>
        <dbReference type="EMBL" id="VAX21559.1"/>
    </source>
</evidence>
<name>A0A3B1BUG4_9ZZZZ</name>